<feature type="compositionally biased region" description="Low complexity" evidence="1">
    <location>
        <begin position="698"/>
        <end position="711"/>
    </location>
</feature>
<comment type="caution">
    <text evidence="3">The sequence shown here is derived from an EMBL/GenBank/DDBJ whole genome shotgun (WGS) entry which is preliminary data.</text>
</comment>
<proteinExistence type="predicted"/>
<feature type="transmembrane region" description="Helical" evidence="2">
    <location>
        <begin position="50"/>
        <end position="74"/>
    </location>
</feature>
<keyword evidence="2" id="KW-0472">Membrane</keyword>
<organism evidence="3 4">
    <name type="scientific">Capronia epimyces CBS 606.96</name>
    <dbReference type="NCBI Taxonomy" id="1182542"/>
    <lineage>
        <taxon>Eukaryota</taxon>
        <taxon>Fungi</taxon>
        <taxon>Dikarya</taxon>
        <taxon>Ascomycota</taxon>
        <taxon>Pezizomycotina</taxon>
        <taxon>Eurotiomycetes</taxon>
        <taxon>Chaetothyriomycetidae</taxon>
        <taxon>Chaetothyriales</taxon>
        <taxon>Herpotrichiellaceae</taxon>
        <taxon>Capronia</taxon>
    </lineage>
</organism>
<protein>
    <submittedName>
        <fullName evidence="3">Uncharacterized protein</fullName>
    </submittedName>
</protein>
<keyword evidence="4" id="KW-1185">Reference proteome</keyword>
<dbReference type="OrthoDB" id="4160904at2759"/>
<feature type="compositionally biased region" description="Low complexity" evidence="1">
    <location>
        <begin position="474"/>
        <end position="486"/>
    </location>
</feature>
<evidence type="ECO:0000256" key="2">
    <source>
        <dbReference type="SAM" id="Phobius"/>
    </source>
</evidence>
<evidence type="ECO:0000313" key="4">
    <source>
        <dbReference type="Proteomes" id="UP000019478"/>
    </source>
</evidence>
<feature type="compositionally biased region" description="Acidic residues" evidence="1">
    <location>
        <begin position="598"/>
        <end position="607"/>
    </location>
</feature>
<accession>W9YQM1</accession>
<dbReference type="STRING" id="1182542.W9YQM1"/>
<dbReference type="GeneID" id="19164640"/>
<feature type="transmembrane region" description="Helical" evidence="2">
    <location>
        <begin position="216"/>
        <end position="234"/>
    </location>
</feature>
<dbReference type="RefSeq" id="XP_007728840.1">
    <property type="nucleotide sequence ID" value="XM_007730650.1"/>
</dbReference>
<dbReference type="HOGENOM" id="CLU_388287_0_0_1"/>
<feature type="region of interest" description="Disordered" evidence="1">
    <location>
        <begin position="657"/>
        <end position="711"/>
    </location>
</feature>
<evidence type="ECO:0000313" key="3">
    <source>
        <dbReference type="EMBL" id="EXJ91950.1"/>
    </source>
</evidence>
<gene>
    <name evidence="3" type="ORF">A1O3_00500</name>
</gene>
<feature type="compositionally biased region" description="Low complexity" evidence="1">
    <location>
        <begin position="494"/>
        <end position="521"/>
    </location>
</feature>
<dbReference type="AlphaFoldDB" id="W9YQM1"/>
<feature type="region of interest" description="Disordered" evidence="1">
    <location>
        <begin position="111"/>
        <end position="134"/>
    </location>
</feature>
<feature type="region of interest" description="Disordered" evidence="1">
    <location>
        <begin position="474"/>
        <end position="521"/>
    </location>
</feature>
<feature type="region of interest" description="Disordered" evidence="1">
    <location>
        <begin position="588"/>
        <end position="631"/>
    </location>
</feature>
<keyword evidence="2" id="KW-0812">Transmembrane</keyword>
<dbReference type="Proteomes" id="UP000019478">
    <property type="component" value="Unassembled WGS sequence"/>
</dbReference>
<keyword evidence="2" id="KW-1133">Transmembrane helix</keyword>
<evidence type="ECO:0000256" key="1">
    <source>
        <dbReference type="SAM" id="MobiDB-lite"/>
    </source>
</evidence>
<feature type="transmembrane region" description="Helical" evidence="2">
    <location>
        <begin position="15"/>
        <end position="38"/>
    </location>
</feature>
<dbReference type="EMBL" id="AMGY01000001">
    <property type="protein sequence ID" value="EXJ91950.1"/>
    <property type="molecule type" value="Genomic_DNA"/>
</dbReference>
<reference evidence="3 4" key="1">
    <citation type="submission" date="2013-03" db="EMBL/GenBank/DDBJ databases">
        <title>The Genome Sequence of Capronia epimyces CBS 606.96.</title>
        <authorList>
            <consortium name="The Broad Institute Genomics Platform"/>
            <person name="Cuomo C."/>
            <person name="de Hoog S."/>
            <person name="Gorbushina A."/>
            <person name="Walker B."/>
            <person name="Young S.K."/>
            <person name="Zeng Q."/>
            <person name="Gargeya S."/>
            <person name="Fitzgerald M."/>
            <person name="Haas B."/>
            <person name="Abouelleil A."/>
            <person name="Allen A.W."/>
            <person name="Alvarado L."/>
            <person name="Arachchi H.M."/>
            <person name="Berlin A.M."/>
            <person name="Chapman S.B."/>
            <person name="Gainer-Dewar J."/>
            <person name="Goldberg J."/>
            <person name="Griggs A."/>
            <person name="Gujja S."/>
            <person name="Hansen M."/>
            <person name="Howarth C."/>
            <person name="Imamovic A."/>
            <person name="Ireland A."/>
            <person name="Larimer J."/>
            <person name="McCowan C."/>
            <person name="Murphy C."/>
            <person name="Pearson M."/>
            <person name="Poon T.W."/>
            <person name="Priest M."/>
            <person name="Roberts A."/>
            <person name="Saif S."/>
            <person name="Shea T."/>
            <person name="Sisk P."/>
            <person name="Sykes S."/>
            <person name="Wortman J."/>
            <person name="Nusbaum C."/>
            <person name="Birren B."/>
        </authorList>
    </citation>
    <scope>NUCLEOTIDE SEQUENCE [LARGE SCALE GENOMIC DNA]</scope>
    <source>
        <strain evidence="3 4">CBS 606.96</strain>
    </source>
</reference>
<name>W9YQM1_9EURO</name>
<sequence>MMNQLKIKPDITITVYRFISIGLILVLAYSILCISIVLRAKGAVCSATAAGIDFSLGLSIPTILVVGSRCYLAIRQRQRQRQKPEAQAQAEAQAQIEAQVEAQVQAQAQAQVHDQTTTISPSSSAPPSTPPHPRLERLSVHSVRCLMLLWMILGCCNLLVALRAPICLNQPLDQWRKQQEEQQQQAGDRDRDRDSHTNILHDQIWRYGMSCRLHRGLVALSILMALSVCLLSILDRIVRGRLRPKPSSCWCWRCWLERFTTACHLNGNKARSGPDQSWSRLHQQHHHQQHRHCGSVPSLSSSTRSGLGSISVIDKDDHRLFLIPERRPAGVSVGVSSRLEHEQWLQRRNSLSSQKAIYPHKYQHLDPRQHQHQHQYQHQYLDPRQHQHQHQYQYLDPRLRYGWANINTNGTGSGTGIYNFSPAPHLSSLAPSSRYSNTLRSVSEGVSLDLNNRERGFGFGFGFGFGCNFSSLPSSGSSSGSSSDSGSGSGSGSGSTLSQSSTQTRPSTLSSTTTSRTTPSRANAALTANANVNANTKTNTADSPTKLAQRLGLIQDGHVPQHSGVGVGVGVGMEMGFPVKHTTAIATSSLARKRSSGDGDDDGDGDGSGDGRDDSPPLPAAPAPAWSPALHHAPLSADPTIRALSTGILVGVGVGTGKNGMNSTPALTSTSLHHSRSSPGLLAQLASPTTNDDDDDNNNNNSSSSSSSSSK</sequence>
<feature type="compositionally biased region" description="Low complexity" evidence="1">
    <location>
        <begin position="111"/>
        <end position="126"/>
    </location>
</feature>